<evidence type="ECO:0000313" key="3">
    <source>
        <dbReference type="EMBL" id="SFV66769.1"/>
    </source>
</evidence>
<dbReference type="EMBL" id="FPHK01000103">
    <property type="protein sequence ID" value="SFV66769.1"/>
    <property type="molecule type" value="Genomic_DNA"/>
</dbReference>
<proteinExistence type="predicted"/>
<sequence length="729" mass="81537">MILKYTLILGFIFLLLGCGPSDKQSASGSTAEQPYLSVLQAMDSTKAVSINKNILLSFSAKIDASTINDNSVYLMNNEENISVAAHLELSQTDASQLEIVPYSFLKPNTHYTIVVTTEVKDELGRHLSSDYTYPFVTLNESVNNQPLTLRAVKPTPQSKNVLRDTDIILDFSKNISLEPQYSSDPYLEVKDQNGTVISGKIEVINSLLIFKPDIILPLDTNISVTLLNNPTDIYGAQSYDVSLPHRWWFKTRSSSDAIDQNNRGYAVLDTLQIKGNPFDVKNIYDDSYNTNIDSFVAVASPHQVDIIKVNYQNNHNVPITPTLELNQTIGFNTTIVAIETAGTRNIGYYETTAEREIDNDSSIIGYAATIDNTIVSIDLVNSSEKLVYTHAPVYKLKKIADDKLMALEPTYGYDIFTINKDKSLTPYKSVENNNTLYLDAVQVTRYDQDAQADVTNIYVADYNGGVDMYDANATFKRRLDLNSSIVFLAADYIDDRFFAVNSLGKVEVFDINGTLPPVAISELPSRCYNIDVITFNYDEDLIAHLVYSVGDLGVYREDGHGYDNYVFYNQSKITFPSSVIASAIVEYRRWELMGYSKPFLISLDDLGRVEITNLKQDTESPVVYGSAPDSSSTSLKIDDSIYIYFSEMYLDATQISAKNFIINDLDTNETVPFTLSYNALPYKLYNFILKPDENLTSGHHYSVIVDKNISDMVGNKLEGSPLSSIFSVQ</sequence>
<organism evidence="3">
    <name type="scientific">hydrothermal vent metagenome</name>
    <dbReference type="NCBI Taxonomy" id="652676"/>
    <lineage>
        <taxon>unclassified sequences</taxon>
        <taxon>metagenomes</taxon>
        <taxon>ecological metagenomes</taxon>
    </lineage>
</organism>
<dbReference type="InterPro" id="IPR032812">
    <property type="entry name" value="SbsA_Ig"/>
</dbReference>
<feature type="domain" description="SbsA Ig-like" evidence="2">
    <location>
        <begin position="617"/>
        <end position="719"/>
    </location>
</feature>
<dbReference type="Gene3D" id="2.60.40.1220">
    <property type="match status" value="2"/>
</dbReference>
<evidence type="ECO:0000259" key="2">
    <source>
        <dbReference type="Pfam" id="PF13205"/>
    </source>
</evidence>
<reference evidence="3" key="1">
    <citation type="submission" date="2016-10" db="EMBL/GenBank/DDBJ databases">
        <authorList>
            <person name="de Groot N.N."/>
        </authorList>
    </citation>
    <scope>NUCLEOTIDE SEQUENCE</scope>
</reference>
<dbReference type="InterPro" id="IPR014755">
    <property type="entry name" value="Cu-Rt/internalin_Ig-like"/>
</dbReference>
<dbReference type="InterPro" id="IPR011044">
    <property type="entry name" value="Quino_amine_DH_bsu"/>
</dbReference>
<dbReference type="Pfam" id="PF13205">
    <property type="entry name" value="Big_5"/>
    <property type="match status" value="3"/>
</dbReference>
<name>A0A1W1CLX9_9ZZZZ</name>
<dbReference type="AlphaFoldDB" id="A0A1W1CLX9"/>
<dbReference type="SUPFAM" id="SSF50969">
    <property type="entry name" value="YVTN repeat-like/Quinoprotein amine dehydrogenase"/>
    <property type="match status" value="1"/>
</dbReference>
<evidence type="ECO:0000256" key="1">
    <source>
        <dbReference type="ARBA" id="ARBA00022729"/>
    </source>
</evidence>
<feature type="domain" description="SbsA Ig-like" evidence="2">
    <location>
        <begin position="34"/>
        <end position="137"/>
    </location>
</feature>
<protein>
    <recommendedName>
        <fullName evidence="2">SbsA Ig-like domain-containing protein</fullName>
    </recommendedName>
</protein>
<accession>A0A1W1CLX9</accession>
<keyword evidence="1" id="KW-0732">Signal</keyword>
<feature type="domain" description="SbsA Ig-like" evidence="2">
    <location>
        <begin position="144"/>
        <end position="251"/>
    </location>
</feature>
<dbReference type="PROSITE" id="PS51257">
    <property type="entry name" value="PROKAR_LIPOPROTEIN"/>
    <property type="match status" value="1"/>
</dbReference>
<gene>
    <name evidence="3" type="ORF">MNB_SM-6-412</name>
</gene>